<sequence length="558" mass="57734">MEPDSVSAPPPAFSRQRSRLGGAALDAVSLSEQGLSWGFDIARLATTVGFDVAAAALRATAGHAERVGGGLNPLASTLRNFEDVVGVAHVATRVGQDAVHSFSKASLTAARSSLEASGAREGELLRLALGEEASESLLTVIEMVRRFCAPMAGVPLPRLIAAARAWNAVQQAGAEVRLTLGPAPLSAELPEHAERWMRFAAASFGPAFLAGMADGISLAPAIRARAVAASGGGAGEQALASAQVTGSVKVLSFVEHSSEIFVPGYMVAVDYEVGCVVVALRGTSSARDALVDLVCEPTELELGGLRGFAHGGMLRAAQHLARPLAEAAHRGLEELTRSSAPGDDTVPPRASPPVARPRVVLCGHSLGAGVAALIAALWRDSGEMPCDVQCVAFACPQVLDASLSQALCNHTTSIVLGDDLVPRLSLSTVQDLREAFLRLNDPQAFHLPADLGTDALLALASQSSENRVRLAAAHTSLRAAGARVDAGRLFPAGRIIILPVAANTISLSSTARGPQDGGHADVDELRLSQDMASAHMPGRYIKALQEATGRNAASDPLL</sequence>
<comment type="cofactor">
    <cofactor evidence="1">
        <name>Ca(2+)</name>
        <dbReference type="ChEBI" id="CHEBI:29108"/>
    </cofactor>
</comment>
<dbReference type="GO" id="GO:0005886">
    <property type="term" value="C:plasma membrane"/>
    <property type="evidence" value="ECO:0007669"/>
    <property type="project" value="UniProtKB-SubCell"/>
</dbReference>
<keyword evidence="5" id="KW-0812">Transmembrane</keyword>
<feature type="domain" description="Fungal lipase-type" evidence="15">
    <location>
        <begin position="277"/>
        <end position="426"/>
    </location>
</feature>
<proteinExistence type="predicted"/>
<dbReference type="CDD" id="cd00519">
    <property type="entry name" value="Lipase_3"/>
    <property type="match status" value="1"/>
</dbReference>
<evidence type="ECO:0000256" key="6">
    <source>
        <dbReference type="ARBA" id="ARBA00022723"/>
    </source>
</evidence>
<dbReference type="InterPro" id="IPR052214">
    <property type="entry name" value="DAG_Lipase-Related"/>
</dbReference>
<evidence type="ECO:0000313" key="16">
    <source>
        <dbReference type="EMBL" id="CAE8642073.1"/>
    </source>
</evidence>
<protein>
    <recommendedName>
        <fullName evidence="14">sn-1-specific diacylglycerol lipase</fullName>
        <ecNumber evidence="14">3.1.1.116</ecNumber>
    </recommendedName>
</protein>
<dbReference type="PANTHER" id="PTHR45792:SF8">
    <property type="entry name" value="DIACYLGLYCEROL LIPASE-ALPHA"/>
    <property type="match status" value="1"/>
</dbReference>
<dbReference type="PANTHER" id="PTHR45792">
    <property type="entry name" value="DIACYLGLYCEROL LIPASE HOMOLOG-RELATED"/>
    <property type="match status" value="1"/>
</dbReference>
<comment type="catalytic activity">
    <reaction evidence="13">
        <text>a 1,2-diacyl-sn-glycerol + H2O = a 2-acylglycerol + a fatty acid + H(+)</text>
        <dbReference type="Rhea" id="RHEA:33275"/>
        <dbReference type="ChEBI" id="CHEBI:15377"/>
        <dbReference type="ChEBI" id="CHEBI:15378"/>
        <dbReference type="ChEBI" id="CHEBI:17389"/>
        <dbReference type="ChEBI" id="CHEBI:17815"/>
        <dbReference type="ChEBI" id="CHEBI:28868"/>
        <dbReference type="EC" id="3.1.1.116"/>
    </reaction>
    <physiologicalReaction direction="left-to-right" evidence="13">
        <dbReference type="Rhea" id="RHEA:33276"/>
    </physiologicalReaction>
</comment>
<keyword evidence="17" id="KW-1185">Reference proteome</keyword>
<keyword evidence="9" id="KW-0442">Lipid degradation</keyword>
<evidence type="ECO:0000259" key="15">
    <source>
        <dbReference type="Pfam" id="PF01764"/>
    </source>
</evidence>
<dbReference type="GO" id="GO:0016298">
    <property type="term" value="F:lipase activity"/>
    <property type="evidence" value="ECO:0007669"/>
    <property type="project" value="TreeGrafter"/>
</dbReference>
<dbReference type="EMBL" id="CAJNNV010033093">
    <property type="protein sequence ID" value="CAE8642073.1"/>
    <property type="molecule type" value="Genomic_DNA"/>
</dbReference>
<evidence type="ECO:0000256" key="7">
    <source>
        <dbReference type="ARBA" id="ARBA00022801"/>
    </source>
</evidence>
<evidence type="ECO:0000256" key="14">
    <source>
        <dbReference type="ARBA" id="ARBA00026104"/>
    </source>
</evidence>
<keyword evidence="3" id="KW-1003">Cell membrane</keyword>
<dbReference type="OrthoDB" id="438440at2759"/>
<keyword evidence="7" id="KW-0378">Hydrolase</keyword>
<dbReference type="Pfam" id="PF01764">
    <property type="entry name" value="Lipase_3"/>
    <property type="match status" value="1"/>
</dbReference>
<dbReference type="AlphaFoldDB" id="A0A813HX58"/>
<evidence type="ECO:0000256" key="11">
    <source>
        <dbReference type="ARBA" id="ARBA00023098"/>
    </source>
</evidence>
<evidence type="ECO:0000256" key="8">
    <source>
        <dbReference type="ARBA" id="ARBA00022837"/>
    </source>
</evidence>
<comment type="subcellular location">
    <subcellularLocation>
        <location evidence="2">Cell membrane</location>
        <topology evidence="2">Multi-pass membrane protein</topology>
    </subcellularLocation>
</comment>
<evidence type="ECO:0000256" key="9">
    <source>
        <dbReference type="ARBA" id="ARBA00022963"/>
    </source>
</evidence>
<dbReference type="SUPFAM" id="SSF53474">
    <property type="entry name" value="alpha/beta-Hydrolases"/>
    <property type="match status" value="1"/>
</dbReference>
<evidence type="ECO:0000256" key="10">
    <source>
        <dbReference type="ARBA" id="ARBA00022989"/>
    </source>
</evidence>
<keyword evidence="12" id="KW-0472">Membrane</keyword>
<dbReference type="InterPro" id="IPR002921">
    <property type="entry name" value="Fungal_lipase-type"/>
</dbReference>
<keyword evidence="11" id="KW-0443">Lipid metabolism</keyword>
<accession>A0A813HX58</accession>
<comment type="caution">
    <text evidence="16">The sequence shown here is derived from an EMBL/GenBank/DDBJ whole genome shotgun (WGS) entry which is preliminary data.</text>
</comment>
<evidence type="ECO:0000256" key="2">
    <source>
        <dbReference type="ARBA" id="ARBA00004651"/>
    </source>
</evidence>
<evidence type="ECO:0000256" key="13">
    <source>
        <dbReference type="ARBA" id="ARBA00024531"/>
    </source>
</evidence>
<evidence type="ECO:0000256" key="3">
    <source>
        <dbReference type="ARBA" id="ARBA00022475"/>
    </source>
</evidence>
<evidence type="ECO:0000313" key="17">
    <source>
        <dbReference type="Proteomes" id="UP000654075"/>
    </source>
</evidence>
<dbReference type="Proteomes" id="UP000654075">
    <property type="component" value="Unassembled WGS sequence"/>
</dbReference>
<evidence type="ECO:0000256" key="12">
    <source>
        <dbReference type="ARBA" id="ARBA00023136"/>
    </source>
</evidence>
<evidence type="ECO:0000256" key="1">
    <source>
        <dbReference type="ARBA" id="ARBA00001913"/>
    </source>
</evidence>
<dbReference type="Gene3D" id="3.40.50.1820">
    <property type="entry name" value="alpha/beta hydrolase"/>
    <property type="match status" value="1"/>
</dbReference>
<evidence type="ECO:0000256" key="4">
    <source>
        <dbReference type="ARBA" id="ARBA00022553"/>
    </source>
</evidence>
<keyword evidence="10" id="KW-1133">Transmembrane helix</keyword>
<name>A0A813HX58_POLGL</name>
<keyword evidence="8" id="KW-0106">Calcium</keyword>
<dbReference type="GO" id="GO:0016042">
    <property type="term" value="P:lipid catabolic process"/>
    <property type="evidence" value="ECO:0007669"/>
    <property type="project" value="UniProtKB-KW"/>
</dbReference>
<dbReference type="InterPro" id="IPR029058">
    <property type="entry name" value="AB_hydrolase_fold"/>
</dbReference>
<reference evidence="16" key="1">
    <citation type="submission" date="2021-02" db="EMBL/GenBank/DDBJ databases">
        <authorList>
            <person name="Dougan E. K."/>
            <person name="Rhodes N."/>
            <person name="Thang M."/>
            <person name="Chan C."/>
        </authorList>
    </citation>
    <scope>NUCLEOTIDE SEQUENCE</scope>
</reference>
<dbReference type="GO" id="GO:0046872">
    <property type="term" value="F:metal ion binding"/>
    <property type="evidence" value="ECO:0007669"/>
    <property type="project" value="UniProtKB-KW"/>
</dbReference>
<keyword evidence="6" id="KW-0479">Metal-binding</keyword>
<evidence type="ECO:0000256" key="5">
    <source>
        <dbReference type="ARBA" id="ARBA00022692"/>
    </source>
</evidence>
<keyword evidence="4" id="KW-0597">Phosphoprotein</keyword>
<organism evidence="16 17">
    <name type="scientific">Polarella glacialis</name>
    <name type="common">Dinoflagellate</name>
    <dbReference type="NCBI Taxonomy" id="89957"/>
    <lineage>
        <taxon>Eukaryota</taxon>
        <taxon>Sar</taxon>
        <taxon>Alveolata</taxon>
        <taxon>Dinophyceae</taxon>
        <taxon>Suessiales</taxon>
        <taxon>Suessiaceae</taxon>
        <taxon>Polarella</taxon>
    </lineage>
</organism>
<dbReference type="EC" id="3.1.1.116" evidence="14"/>
<gene>
    <name evidence="16" type="ORF">PGLA1383_LOCUS56621</name>
</gene>